<comment type="similarity">
    <text evidence="1">Belongs to the short-chain dehydrogenases/reductases (SDR) family.</text>
</comment>
<accession>A0A0D0Q3W0</accession>
<dbReference type="Pfam" id="PF13561">
    <property type="entry name" value="adh_short_C2"/>
    <property type="match status" value="1"/>
</dbReference>
<protein>
    <submittedName>
        <fullName evidence="3">3-alpha-hydroxysteroid dehydrogenase</fullName>
    </submittedName>
</protein>
<dbReference type="PRINTS" id="PR00080">
    <property type="entry name" value="SDRFAMILY"/>
</dbReference>
<dbReference type="AlphaFoldDB" id="A0A0D0Q3W0"/>
<gene>
    <name evidence="3" type="ORF">TR51_00190</name>
</gene>
<evidence type="ECO:0000313" key="4">
    <source>
        <dbReference type="Proteomes" id="UP000032066"/>
    </source>
</evidence>
<proteinExistence type="inferred from homology"/>
<dbReference type="InterPro" id="IPR036291">
    <property type="entry name" value="NAD(P)-bd_dom_sf"/>
</dbReference>
<dbReference type="GO" id="GO:0016616">
    <property type="term" value="F:oxidoreductase activity, acting on the CH-OH group of donors, NAD or NADP as acceptor"/>
    <property type="evidence" value="ECO:0007669"/>
    <property type="project" value="TreeGrafter"/>
</dbReference>
<dbReference type="InterPro" id="IPR020904">
    <property type="entry name" value="Sc_DH/Rdtase_CS"/>
</dbReference>
<name>A0A0D0Q3W0_KITGR</name>
<dbReference type="InterPro" id="IPR002347">
    <property type="entry name" value="SDR_fam"/>
</dbReference>
<keyword evidence="4" id="KW-1185">Reference proteome</keyword>
<dbReference type="PRINTS" id="PR00081">
    <property type="entry name" value="GDHRDH"/>
</dbReference>
<sequence length="203" mass="20824">MATGLGATARFERLDVTSEAEWAIAVAGAEGAFGPVSVLVNNAGILDVGPIGEQTPEAFHRVLDVNLFGAWLGLRAVAPSLRRAGGGAVVNVSSTAGLMGYADLGAYTASKWGLRGLTKTAALELAADGVRVCSVHPGPIRTPMTEGMDESVTADQPIPRYGRPEEVAAMVLFVAADATYSTGSEFVVDGGATTGSMILARDD</sequence>
<dbReference type="PANTHER" id="PTHR42760">
    <property type="entry name" value="SHORT-CHAIN DEHYDROGENASES/REDUCTASES FAMILY MEMBER"/>
    <property type="match status" value="1"/>
</dbReference>
<evidence type="ECO:0000256" key="1">
    <source>
        <dbReference type="ARBA" id="ARBA00006484"/>
    </source>
</evidence>
<dbReference type="STRING" id="2064.TR51_00190"/>
<dbReference type="PANTHER" id="PTHR42760:SF133">
    <property type="entry name" value="3-OXOACYL-[ACYL-CARRIER-PROTEIN] REDUCTASE"/>
    <property type="match status" value="1"/>
</dbReference>
<dbReference type="FunFam" id="3.40.50.720:FF:000084">
    <property type="entry name" value="Short-chain dehydrogenase reductase"/>
    <property type="match status" value="1"/>
</dbReference>
<dbReference type="Gene3D" id="3.40.50.720">
    <property type="entry name" value="NAD(P)-binding Rossmann-like Domain"/>
    <property type="match status" value="1"/>
</dbReference>
<dbReference type="OrthoDB" id="286404at2"/>
<evidence type="ECO:0000256" key="2">
    <source>
        <dbReference type="ARBA" id="ARBA00023002"/>
    </source>
</evidence>
<dbReference type="SUPFAM" id="SSF51735">
    <property type="entry name" value="NAD(P)-binding Rossmann-fold domains"/>
    <property type="match status" value="1"/>
</dbReference>
<dbReference type="PATRIC" id="fig|2064.6.peg.48"/>
<dbReference type="Proteomes" id="UP000032066">
    <property type="component" value="Unassembled WGS sequence"/>
</dbReference>
<dbReference type="EMBL" id="JXZB01000001">
    <property type="protein sequence ID" value="KIQ67192.1"/>
    <property type="molecule type" value="Genomic_DNA"/>
</dbReference>
<dbReference type="PROSITE" id="PS00061">
    <property type="entry name" value="ADH_SHORT"/>
    <property type="match status" value="1"/>
</dbReference>
<keyword evidence="2" id="KW-0560">Oxidoreductase</keyword>
<organism evidence="3 4">
    <name type="scientific">Kitasatospora griseola</name>
    <name type="common">Streptomyces griseolosporeus</name>
    <dbReference type="NCBI Taxonomy" id="2064"/>
    <lineage>
        <taxon>Bacteria</taxon>
        <taxon>Bacillati</taxon>
        <taxon>Actinomycetota</taxon>
        <taxon>Actinomycetes</taxon>
        <taxon>Kitasatosporales</taxon>
        <taxon>Streptomycetaceae</taxon>
        <taxon>Kitasatospora</taxon>
    </lineage>
</organism>
<reference evidence="3 4" key="1">
    <citation type="submission" date="2015-02" db="EMBL/GenBank/DDBJ databases">
        <title>Draft genome sequence of Kitasatospora griseola MF730-N6, a bafilomycin, terpentecin and satosporin producer.</title>
        <authorList>
            <person name="Arens J.C."/>
            <person name="Haltli B."/>
            <person name="Kerr R.G."/>
        </authorList>
    </citation>
    <scope>NUCLEOTIDE SEQUENCE [LARGE SCALE GENOMIC DNA]</scope>
    <source>
        <strain evidence="3 4">MF730-N6</strain>
    </source>
</reference>
<dbReference type="RefSeq" id="WP_043909091.1">
    <property type="nucleotide sequence ID" value="NZ_JXZB01000001.1"/>
</dbReference>
<comment type="caution">
    <text evidence="3">The sequence shown here is derived from an EMBL/GenBank/DDBJ whole genome shotgun (WGS) entry which is preliminary data.</text>
</comment>
<evidence type="ECO:0000313" key="3">
    <source>
        <dbReference type="EMBL" id="KIQ67192.1"/>
    </source>
</evidence>